<feature type="transmembrane region" description="Helical" evidence="2">
    <location>
        <begin position="96"/>
        <end position="117"/>
    </location>
</feature>
<dbReference type="AlphaFoldDB" id="A0A915EAL1"/>
<keyword evidence="2" id="KW-1133">Transmembrane helix</keyword>
<keyword evidence="3" id="KW-1185">Reference proteome</keyword>
<organism evidence="3 4">
    <name type="scientific">Ditylenchus dipsaci</name>
    <dbReference type="NCBI Taxonomy" id="166011"/>
    <lineage>
        <taxon>Eukaryota</taxon>
        <taxon>Metazoa</taxon>
        <taxon>Ecdysozoa</taxon>
        <taxon>Nematoda</taxon>
        <taxon>Chromadorea</taxon>
        <taxon>Rhabditida</taxon>
        <taxon>Tylenchina</taxon>
        <taxon>Tylenchomorpha</taxon>
        <taxon>Sphaerularioidea</taxon>
        <taxon>Anguinidae</taxon>
        <taxon>Anguininae</taxon>
        <taxon>Ditylenchus</taxon>
    </lineage>
</organism>
<reference evidence="4" key="1">
    <citation type="submission" date="2022-11" db="UniProtKB">
        <authorList>
            <consortium name="WormBaseParasite"/>
        </authorList>
    </citation>
    <scope>IDENTIFICATION</scope>
</reference>
<feature type="transmembrane region" description="Helical" evidence="2">
    <location>
        <begin position="123"/>
        <end position="144"/>
    </location>
</feature>
<protein>
    <submittedName>
        <fullName evidence="4">Uncharacterized protein</fullName>
    </submittedName>
</protein>
<evidence type="ECO:0000313" key="4">
    <source>
        <dbReference type="WBParaSite" id="jg4624"/>
    </source>
</evidence>
<feature type="region of interest" description="Disordered" evidence="1">
    <location>
        <begin position="1"/>
        <end position="35"/>
    </location>
</feature>
<name>A0A915EAL1_9BILA</name>
<evidence type="ECO:0000256" key="1">
    <source>
        <dbReference type="SAM" id="MobiDB-lite"/>
    </source>
</evidence>
<feature type="compositionally biased region" description="Polar residues" evidence="1">
    <location>
        <begin position="13"/>
        <end position="35"/>
    </location>
</feature>
<proteinExistence type="predicted"/>
<evidence type="ECO:0000313" key="3">
    <source>
        <dbReference type="Proteomes" id="UP000887574"/>
    </source>
</evidence>
<dbReference type="WBParaSite" id="jg4624">
    <property type="protein sequence ID" value="jg4624"/>
    <property type="gene ID" value="jg4624"/>
</dbReference>
<keyword evidence="2" id="KW-0812">Transmembrane</keyword>
<accession>A0A915EAL1</accession>
<keyword evidence="2" id="KW-0472">Membrane</keyword>
<sequence length="211" mass="22914">MSLRSKGKAATEKSPSAETAKETGTMSPISGVSSPQTFIGSAEASPLSVAPSESHMQTIQDYQSLGTSRSSIFNRKSSVCQSATAETASIRLSTSILLLLSMNVCLVIASRLTLWNFVVSRMLASLLAPFVAFFGYQWCHYYSIALTRKKRAFWCLEKPKPNAKPKPKVPAKAETKVKHKKPKFGRPKFGFVFSASVLALAGTFGFGSDFN</sequence>
<feature type="transmembrane region" description="Helical" evidence="2">
    <location>
        <begin position="189"/>
        <end position="207"/>
    </location>
</feature>
<evidence type="ECO:0000256" key="2">
    <source>
        <dbReference type="SAM" id="Phobius"/>
    </source>
</evidence>
<dbReference type="Proteomes" id="UP000887574">
    <property type="component" value="Unplaced"/>
</dbReference>